<gene>
    <name evidence="1" type="ORF">A4R26_14825</name>
</gene>
<dbReference type="AlphaFoldDB" id="A0A1V9G533"/>
<sequence length="59" mass="6455">MFYTPIGKIAQLSAKTTQLSGNWRGRQLNFFLVKLKNSSSSSDNGSFLKAVHSGVIPLL</sequence>
<dbReference type="EMBL" id="LWBP01000067">
    <property type="protein sequence ID" value="OQP65697.1"/>
    <property type="molecule type" value="Genomic_DNA"/>
</dbReference>
<organism evidence="1 2">
    <name type="scientific">Niastella populi</name>
    <dbReference type="NCBI Taxonomy" id="550983"/>
    <lineage>
        <taxon>Bacteria</taxon>
        <taxon>Pseudomonadati</taxon>
        <taxon>Bacteroidota</taxon>
        <taxon>Chitinophagia</taxon>
        <taxon>Chitinophagales</taxon>
        <taxon>Chitinophagaceae</taxon>
        <taxon>Niastella</taxon>
    </lineage>
</organism>
<name>A0A1V9G533_9BACT</name>
<comment type="caution">
    <text evidence="1">The sequence shown here is derived from an EMBL/GenBank/DDBJ whole genome shotgun (WGS) entry which is preliminary data.</text>
</comment>
<protein>
    <submittedName>
        <fullName evidence="1">Uncharacterized protein</fullName>
    </submittedName>
</protein>
<accession>A0A1V9G533</accession>
<evidence type="ECO:0000313" key="2">
    <source>
        <dbReference type="Proteomes" id="UP000192276"/>
    </source>
</evidence>
<evidence type="ECO:0000313" key="1">
    <source>
        <dbReference type="EMBL" id="OQP65697.1"/>
    </source>
</evidence>
<reference evidence="2" key="1">
    <citation type="submission" date="2016-04" db="EMBL/GenBank/DDBJ databases">
        <authorList>
            <person name="Chen L."/>
            <person name="Zhuang W."/>
            <person name="Wang G."/>
        </authorList>
    </citation>
    <scope>NUCLEOTIDE SEQUENCE [LARGE SCALE GENOMIC DNA]</scope>
    <source>
        <strain evidence="2">208</strain>
    </source>
</reference>
<keyword evidence="2" id="KW-1185">Reference proteome</keyword>
<proteinExistence type="predicted"/>
<dbReference type="Proteomes" id="UP000192276">
    <property type="component" value="Unassembled WGS sequence"/>
</dbReference>